<sequence length="320" mass="34593">MLRAADIYWDKLLGAKLAAAAAGFELPGDIGAWADAAAPDEVNAAMQEALEAKNGMDEAADLLKRIYTSQDPPAARTPDGTFGLIKAIDEEREKAYELLGQMLALEKQKLALESIKAGRDGWLTELSLKKGDVYSGNKPAYSLSAPGTDPVIRCDITELVKSKRIKEGMTVRLRGSETLLMISEVQTAGNGKTYAIIKLDEAVISSLGGLARLMEKKQAADIWYVSEHTAALLPAGALRSDADKKYFVYVIEEKGAGALDTSPYILKRLDVNVLETSDQMVAAEAAEGDLDGLNIAYKENKAIRDGQRVIVVPDEARYAQ</sequence>
<gene>
    <name evidence="1" type="ORF">SDC9_135387</name>
</gene>
<protein>
    <submittedName>
        <fullName evidence="1">Uncharacterized protein</fullName>
    </submittedName>
</protein>
<name>A0A645DGE4_9ZZZZ</name>
<reference evidence="1" key="1">
    <citation type="submission" date="2019-08" db="EMBL/GenBank/DDBJ databases">
        <authorList>
            <person name="Kucharzyk K."/>
            <person name="Murdoch R.W."/>
            <person name="Higgins S."/>
            <person name="Loffler F."/>
        </authorList>
    </citation>
    <scope>NUCLEOTIDE SEQUENCE</scope>
</reference>
<evidence type="ECO:0000313" key="1">
    <source>
        <dbReference type="EMBL" id="MPM88285.1"/>
    </source>
</evidence>
<accession>A0A645DGE4</accession>
<proteinExistence type="predicted"/>
<dbReference type="AlphaFoldDB" id="A0A645DGE4"/>
<organism evidence="1">
    <name type="scientific">bioreactor metagenome</name>
    <dbReference type="NCBI Taxonomy" id="1076179"/>
    <lineage>
        <taxon>unclassified sequences</taxon>
        <taxon>metagenomes</taxon>
        <taxon>ecological metagenomes</taxon>
    </lineage>
</organism>
<comment type="caution">
    <text evidence="1">The sequence shown here is derived from an EMBL/GenBank/DDBJ whole genome shotgun (WGS) entry which is preliminary data.</text>
</comment>
<dbReference type="EMBL" id="VSSQ01035929">
    <property type="protein sequence ID" value="MPM88285.1"/>
    <property type="molecule type" value="Genomic_DNA"/>
</dbReference>